<feature type="region of interest" description="Disordered" evidence="6">
    <location>
        <begin position="1"/>
        <end position="29"/>
    </location>
</feature>
<evidence type="ECO:0000256" key="3">
    <source>
        <dbReference type="ARBA" id="ARBA00022692"/>
    </source>
</evidence>
<evidence type="ECO:0000259" key="8">
    <source>
        <dbReference type="Pfam" id="PF07970"/>
    </source>
</evidence>
<feature type="region of interest" description="Disordered" evidence="6">
    <location>
        <begin position="169"/>
        <end position="193"/>
    </location>
</feature>
<evidence type="ECO:0000256" key="5">
    <source>
        <dbReference type="ARBA" id="ARBA00023136"/>
    </source>
</evidence>
<dbReference type="PANTHER" id="PTHR10984">
    <property type="entry name" value="ENDOPLASMIC RETICULUM-GOLGI INTERMEDIATE COMPARTMENT PROTEIN"/>
    <property type="match status" value="1"/>
</dbReference>
<evidence type="ECO:0008006" key="11">
    <source>
        <dbReference type="Google" id="ProtNLM"/>
    </source>
</evidence>
<dbReference type="GO" id="GO:0005783">
    <property type="term" value="C:endoplasmic reticulum"/>
    <property type="evidence" value="ECO:0007669"/>
    <property type="project" value="TreeGrafter"/>
</dbReference>
<dbReference type="Pfam" id="PF07970">
    <property type="entry name" value="COPIIcoated_ERV"/>
    <property type="match status" value="1"/>
</dbReference>
<evidence type="ECO:0000313" key="10">
    <source>
        <dbReference type="EMBL" id="CAE2231963.1"/>
    </source>
</evidence>
<evidence type="ECO:0000256" key="1">
    <source>
        <dbReference type="ARBA" id="ARBA00004141"/>
    </source>
</evidence>
<dbReference type="GO" id="GO:0030134">
    <property type="term" value="C:COPII-coated ER to Golgi transport vesicle"/>
    <property type="evidence" value="ECO:0007669"/>
    <property type="project" value="TreeGrafter"/>
</dbReference>
<evidence type="ECO:0000259" key="9">
    <source>
        <dbReference type="Pfam" id="PF13850"/>
    </source>
</evidence>
<dbReference type="InterPro" id="IPR045888">
    <property type="entry name" value="Erv"/>
</dbReference>
<reference evidence="10" key="1">
    <citation type="submission" date="2021-01" db="EMBL/GenBank/DDBJ databases">
        <authorList>
            <person name="Corre E."/>
            <person name="Pelletier E."/>
            <person name="Niang G."/>
            <person name="Scheremetjew M."/>
            <person name="Finn R."/>
            <person name="Kale V."/>
            <person name="Holt S."/>
            <person name="Cochrane G."/>
            <person name="Meng A."/>
            <person name="Brown T."/>
            <person name="Cohen L."/>
        </authorList>
    </citation>
    <scope>NUCLEOTIDE SEQUENCE</scope>
    <source>
        <strain evidence="10">Isolate 1302-5</strain>
    </source>
</reference>
<evidence type="ECO:0000256" key="7">
    <source>
        <dbReference type="SAM" id="Phobius"/>
    </source>
</evidence>
<keyword evidence="5 7" id="KW-0472">Membrane</keyword>
<name>A0A7S4IKK9_9STRA</name>
<dbReference type="InterPro" id="IPR039542">
    <property type="entry name" value="Erv_N"/>
</dbReference>
<feature type="compositionally biased region" description="Low complexity" evidence="6">
    <location>
        <begin position="20"/>
        <end position="29"/>
    </location>
</feature>
<dbReference type="InterPro" id="IPR012936">
    <property type="entry name" value="Erv_C"/>
</dbReference>
<evidence type="ECO:0000256" key="2">
    <source>
        <dbReference type="ARBA" id="ARBA00005648"/>
    </source>
</evidence>
<proteinExistence type="inferred from homology"/>
<dbReference type="PANTHER" id="PTHR10984:SF25">
    <property type="entry name" value="ENDOPLASMIC RETICULUM-GOLGI INTERMEDIATE COMPARTMENT PROTEIN 3"/>
    <property type="match status" value="1"/>
</dbReference>
<dbReference type="Pfam" id="PF13850">
    <property type="entry name" value="ERGIC_N"/>
    <property type="match status" value="1"/>
</dbReference>
<dbReference type="AlphaFoldDB" id="A0A7S4IKK9"/>
<dbReference type="EMBL" id="HBKQ01018164">
    <property type="protein sequence ID" value="CAE2231963.1"/>
    <property type="molecule type" value="Transcribed_RNA"/>
</dbReference>
<dbReference type="GO" id="GO:0016020">
    <property type="term" value="C:membrane"/>
    <property type="evidence" value="ECO:0007669"/>
    <property type="project" value="UniProtKB-SubCell"/>
</dbReference>
<comment type="similarity">
    <text evidence="2">Belongs to the ERGIC family.</text>
</comment>
<gene>
    <name evidence="10" type="ORF">OAUR00152_LOCUS12294</name>
</gene>
<feature type="domain" description="Endoplasmic reticulum vesicle transporter C-terminal" evidence="8">
    <location>
        <begin position="197"/>
        <end position="418"/>
    </location>
</feature>
<evidence type="ECO:0000256" key="6">
    <source>
        <dbReference type="SAM" id="MobiDB-lite"/>
    </source>
</evidence>
<feature type="compositionally biased region" description="Acidic residues" evidence="6">
    <location>
        <begin position="173"/>
        <end position="193"/>
    </location>
</feature>
<organism evidence="10">
    <name type="scientific">Odontella aurita</name>
    <dbReference type="NCBI Taxonomy" id="265563"/>
    <lineage>
        <taxon>Eukaryota</taxon>
        <taxon>Sar</taxon>
        <taxon>Stramenopiles</taxon>
        <taxon>Ochrophyta</taxon>
        <taxon>Bacillariophyta</taxon>
        <taxon>Mediophyceae</taxon>
        <taxon>Biddulphiophycidae</taxon>
        <taxon>Eupodiscales</taxon>
        <taxon>Odontellaceae</taxon>
        <taxon>Odontella</taxon>
    </lineage>
</organism>
<evidence type="ECO:0000256" key="4">
    <source>
        <dbReference type="ARBA" id="ARBA00022989"/>
    </source>
</evidence>
<sequence length="433" mass="47626">MHAPQRQPPHGVGGPGVGAGPASASSSSGGFAERLRSLDAHTPAAAEFRVRTIQGALLSVFTLLSIAYLVRIEYGFHFLTEVLDRVHVNATTPAGLEMEFDITFHSVPCALLNVDAQDPTGQSQSLHLDRTHRVFKHRINKNGKMIGRKSKFELGGTFADERSLRDMGKEELGLEDEKEEVEGTASDSSDEDECGDCYGAGEEGECCNTCDDVKRAYQRRSWHIDLAKVKQCRKDVKSADEEGEGCNVHGTVALSTGGGNLHLAPGRGLEKFGKEKQDADFVTSLTEFIEEAFETFNVSHTVNRIRFGQEYPGDLHQLDGQKRIVEDDYGMYQYYVQVVPTVYRKLDGTEIATNQYSVTEHMRHVTPGSGRGLPGVFIFYEVSALHVEMEEYRRGWIRFLTSVCAAVGGVFTVMGMADRAIFARSRSTGAGLG</sequence>
<keyword evidence="4 7" id="KW-1133">Transmembrane helix</keyword>
<accession>A0A7S4IKK9</accession>
<comment type="subcellular location">
    <subcellularLocation>
        <location evidence="1">Membrane</location>
        <topology evidence="1">Multi-pass membrane protein</topology>
    </subcellularLocation>
</comment>
<protein>
    <recommendedName>
        <fullName evidence="11">Endoplasmic reticulum vesicle transporter C-terminal domain-containing protein</fullName>
    </recommendedName>
</protein>
<keyword evidence="3 7" id="KW-0812">Transmembrane</keyword>
<feature type="domain" description="Endoplasmic reticulum vesicle transporter N-terminal" evidence="9">
    <location>
        <begin position="35"/>
        <end position="124"/>
    </location>
</feature>
<feature type="transmembrane region" description="Helical" evidence="7">
    <location>
        <begin position="396"/>
        <end position="417"/>
    </location>
</feature>